<feature type="domain" description="Spermatogenesis-associated protein 20-like TRX" evidence="1">
    <location>
        <begin position="8"/>
        <end position="168"/>
    </location>
</feature>
<evidence type="ECO:0000313" key="2">
    <source>
        <dbReference type="EMBL" id="TXL74782.1"/>
    </source>
</evidence>
<sequence length="697" mass="76525">MSTIAGRNRLADETSPYLLQHADNPVHWWPWGDAALAEARRLDRPILLSIGYAACHWCHVMAHESFESDDVAAAMNTLFINIKVDREERPDIDTIYQQALALLGQQGGWPLTMFCTPAGEPFWGGTYFPQPARYGRPAFADILRSVASAYRDKKDAIEQNREALLTALRERARGQAVEVAPGTTALPPALFAQVATRLAREVDPIWGGIGQAPKFPNTTVFERLWRSWLAGGRREAALLDAVTVTLDRVCQGGIYDHLGGGFARYATDAEWLIPHFEKMLYDNAQLVELLTLVWQETKSPLYRLRIAETCDWVLREMVAANGAFAATYDADSEGEEGKFYVWRAAEIDAVLGEADAAFFRQVYDVRPDGNWEHGANILHRNRKPALLSEDDEARLAMLRARLKAVRDTRVWPGWDDKVLADWNGLMIAALANAAAVFDRPAWREAATRAFDTIWSMRGDDGRLFHSWRKGIAKHRGTLDDHANMARAALALFETGGEGRYLDAAASLTEVLDTHFGDGDAGGYFFTAADASDVIVRRTDAHDSAVPSGNGTMVGVLARLWSLTGEQRYRDRAERVIAAFAGEVERNFFPLMTLMNNAELLQAMVEIVIVGPPNDSATHALTAAVHGRSLPDKVIRLLPPDAALPAGHPAAGKGMIGGRPTAYVCRNMACSAPVTEASALTAILEAGSAPGGNEKLPR</sequence>
<keyword evidence="3" id="KW-1185">Reference proteome</keyword>
<dbReference type="Pfam" id="PF03190">
    <property type="entry name" value="Thioredox_DsbH"/>
    <property type="match status" value="1"/>
</dbReference>
<dbReference type="GO" id="GO:0005975">
    <property type="term" value="P:carbohydrate metabolic process"/>
    <property type="evidence" value="ECO:0007669"/>
    <property type="project" value="InterPro"/>
</dbReference>
<proteinExistence type="predicted"/>
<dbReference type="Gene3D" id="1.50.10.10">
    <property type="match status" value="1"/>
</dbReference>
<dbReference type="CDD" id="cd02955">
    <property type="entry name" value="SSP411"/>
    <property type="match status" value="1"/>
</dbReference>
<dbReference type="SUPFAM" id="SSF52833">
    <property type="entry name" value="Thioredoxin-like"/>
    <property type="match status" value="1"/>
</dbReference>
<dbReference type="InterPro" id="IPR004879">
    <property type="entry name" value="Ssp411-like_TRX"/>
</dbReference>
<protein>
    <submittedName>
        <fullName evidence="2">Thioredoxin domain-containing protein</fullName>
    </submittedName>
</protein>
<organism evidence="2 3">
    <name type="scientific">Vineibacter terrae</name>
    <dbReference type="NCBI Taxonomy" id="2586908"/>
    <lineage>
        <taxon>Bacteria</taxon>
        <taxon>Pseudomonadati</taxon>
        <taxon>Pseudomonadota</taxon>
        <taxon>Alphaproteobacteria</taxon>
        <taxon>Hyphomicrobiales</taxon>
        <taxon>Vineibacter</taxon>
    </lineage>
</organism>
<dbReference type="InterPro" id="IPR024705">
    <property type="entry name" value="Ssp411"/>
</dbReference>
<dbReference type="Gene3D" id="3.40.30.10">
    <property type="entry name" value="Glutaredoxin"/>
    <property type="match status" value="1"/>
</dbReference>
<dbReference type="PANTHER" id="PTHR42899">
    <property type="entry name" value="SPERMATOGENESIS-ASSOCIATED PROTEIN 20"/>
    <property type="match status" value="1"/>
</dbReference>
<dbReference type="InterPro" id="IPR012341">
    <property type="entry name" value="6hp_glycosidase-like_sf"/>
</dbReference>
<dbReference type="SUPFAM" id="SSF48208">
    <property type="entry name" value="Six-hairpin glycosidases"/>
    <property type="match status" value="1"/>
</dbReference>
<dbReference type="RefSeq" id="WP_147847824.1">
    <property type="nucleotide sequence ID" value="NZ_VDUZ01000016.1"/>
</dbReference>
<evidence type="ECO:0000313" key="3">
    <source>
        <dbReference type="Proteomes" id="UP000321638"/>
    </source>
</evidence>
<dbReference type="EMBL" id="VDUZ01000016">
    <property type="protein sequence ID" value="TXL74782.1"/>
    <property type="molecule type" value="Genomic_DNA"/>
</dbReference>
<gene>
    <name evidence="2" type="ORF">FHP25_15305</name>
</gene>
<dbReference type="InterPro" id="IPR036249">
    <property type="entry name" value="Thioredoxin-like_sf"/>
</dbReference>
<dbReference type="InterPro" id="IPR008928">
    <property type="entry name" value="6-hairpin_glycosidase_sf"/>
</dbReference>
<dbReference type="PIRSF" id="PIRSF006402">
    <property type="entry name" value="UCP006402_thioredoxin"/>
    <property type="match status" value="1"/>
</dbReference>
<reference evidence="2 3" key="1">
    <citation type="submission" date="2019-06" db="EMBL/GenBank/DDBJ databases">
        <title>New taxonomy in bacterial strain CC-CFT640, isolated from vineyard.</title>
        <authorList>
            <person name="Lin S.-Y."/>
            <person name="Tsai C.-F."/>
            <person name="Young C.-C."/>
        </authorList>
    </citation>
    <scope>NUCLEOTIDE SEQUENCE [LARGE SCALE GENOMIC DNA]</scope>
    <source>
        <strain evidence="2 3">CC-CFT640</strain>
    </source>
</reference>
<dbReference type="AlphaFoldDB" id="A0A5C8PLW4"/>
<accession>A0A5C8PLW4</accession>
<evidence type="ECO:0000259" key="1">
    <source>
        <dbReference type="Pfam" id="PF03190"/>
    </source>
</evidence>
<dbReference type="OrthoDB" id="9762614at2"/>
<dbReference type="Proteomes" id="UP000321638">
    <property type="component" value="Unassembled WGS sequence"/>
</dbReference>
<comment type="caution">
    <text evidence="2">The sequence shown here is derived from an EMBL/GenBank/DDBJ whole genome shotgun (WGS) entry which is preliminary data.</text>
</comment>
<name>A0A5C8PLW4_9HYPH</name>
<dbReference type="PANTHER" id="PTHR42899:SF1">
    <property type="entry name" value="SPERMATOGENESIS-ASSOCIATED PROTEIN 20"/>
    <property type="match status" value="1"/>
</dbReference>